<feature type="non-terminal residue" evidence="1">
    <location>
        <position position="1"/>
    </location>
</feature>
<evidence type="ECO:0000313" key="1">
    <source>
        <dbReference type="EMBL" id="BAF00544.1"/>
    </source>
</evidence>
<name>Q0WQQ5_ARATH</name>
<accession>Q0WQQ5</accession>
<dbReference type="AlphaFoldDB" id="Q0WQQ5"/>
<sequence>TLFPAAVFQADLIDAAADPIAAAICRFAATVAAFSIKFPVLRAVSAFSSSSFSSAASILSISSNVRLYSSIPHSISLKKP</sequence>
<proteinExistence type="evidence at transcript level"/>
<organism evidence="1">
    <name type="scientific">Arabidopsis thaliana</name>
    <name type="common">Mouse-ear cress</name>
    <dbReference type="NCBI Taxonomy" id="3702"/>
    <lineage>
        <taxon>Eukaryota</taxon>
        <taxon>Viridiplantae</taxon>
        <taxon>Streptophyta</taxon>
        <taxon>Embryophyta</taxon>
        <taxon>Tracheophyta</taxon>
        <taxon>Spermatophyta</taxon>
        <taxon>Magnoliopsida</taxon>
        <taxon>eudicotyledons</taxon>
        <taxon>Gunneridae</taxon>
        <taxon>Pentapetalae</taxon>
        <taxon>rosids</taxon>
        <taxon>malvids</taxon>
        <taxon>Brassicales</taxon>
        <taxon>Brassicaceae</taxon>
        <taxon>Camelineae</taxon>
        <taxon>Arabidopsis</taxon>
    </lineage>
</organism>
<protein>
    <submittedName>
        <fullName evidence="1">Uncharacterized protein</fullName>
    </submittedName>
</protein>
<dbReference type="EMBL" id="AK228635">
    <property type="protein sequence ID" value="BAF00544.1"/>
    <property type="molecule type" value="mRNA"/>
</dbReference>
<reference evidence="1" key="1">
    <citation type="submission" date="2006-07" db="EMBL/GenBank/DDBJ databases">
        <title>Large-scale analysis of RIKEN Arabidopsis full-length (RAFL) cDNAs.</title>
        <authorList>
            <person name="Totoki Y."/>
            <person name="Seki M."/>
            <person name="Ishida J."/>
            <person name="Nakajima M."/>
            <person name="Enju A."/>
            <person name="Morosawa T."/>
            <person name="Kamiya A."/>
            <person name="Narusaka M."/>
            <person name="Shin-i T."/>
            <person name="Nakagawa M."/>
            <person name="Sakamoto N."/>
            <person name="Oishi K."/>
            <person name="Kohara Y."/>
            <person name="Kobayashi M."/>
            <person name="Toyoda A."/>
            <person name="Sakaki Y."/>
            <person name="Sakurai T."/>
            <person name="Iida K."/>
            <person name="Akiyama K."/>
            <person name="Satou M."/>
            <person name="Toyoda T."/>
            <person name="Konagaya A."/>
            <person name="Carninci P."/>
            <person name="Kawai J."/>
            <person name="Hayashizaki Y."/>
            <person name="Shinozaki K."/>
        </authorList>
    </citation>
    <scope>NUCLEOTIDE SEQUENCE</scope>
</reference>